<dbReference type="EMBL" id="CAMXCT020000466">
    <property type="protein sequence ID" value="CAL1132582.1"/>
    <property type="molecule type" value="Genomic_DNA"/>
</dbReference>
<dbReference type="AlphaFoldDB" id="A0A9P1FM87"/>
<keyword evidence="3" id="KW-0645">Protease</keyword>
<protein>
    <submittedName>
        <fullName evidence="3">Copia protein (Gag-int-pol protein) [Cleaved into: Copia VLP protein Copia protease ]</fullName>
    </submittedName>
</protein>
<feature type="compositionally biased region" description="Basic and acidic residues" evidence="1">
    <location>
        <begin position="464"/>
        <end position="480"/>
    </location>
</feature>
<accession>A0A9P1FM87</accession>
<dbReference type="CDD" id="cd09272">
    <property type="entry name" value="RNase_HI_RT_Ty1"/>
    <property type="match status" value="1"/>
</dbReference>
<dbReference type="SUPFAM" id="SSF56672">
    <property type="entry name" value="DNA/RNA polymerases"/>
    <property type="match status" value="1"/>
</dbReference>
<dbReference type="InterPro" id="IPR043502">
    <property type="entry name" value="DNA/RNA_pol_sf"/>
</dbReference>
<evidence type="ECO:0000313" key="3">
    <source>
        <dbReference type="EMBL" id="CAL4766519.1"/>
    </source>
</evidence>
<comment type="caution">
    <text evidence="2">The sequence shown here is derived from an EMBL/GenBank/DDBJ whole genome shotgun (WGS) entry which is preliminary data.</text>
</comment>
<keyword evidence="4" id="KW-1185">Reference proteome</keyword>
<dbReference type="GO" id="GO:0008233">
    <property type="term" value="F:peptidase activity"/>
    <property type="evidence" value="ECO:0007669"/>
    <property type="project" value="UniProtKB-KW"/>
</dbReference>
<name>A0A9P1FM87_9DINO</name>
<dbReference type="EMBL" id="CAMXCT010000466">
    <property type="protein sequence ID" value="CAI3979207.1"/>
    <property type="molecule type" value="Genomic_DNA"/>
</dbReference>
<evidence type="ECO:0000256" key="1">
    <source>
        <dbReference type="SAM" id="MobiDB-lite"/>
    </source>
</evidence>
<dbReference type="EMBL" id="CAMXCT030000466">
    <property type="protein sequence ID" value="CAL4766519.1"/>
    <property type="molecule type" value="Genomic_DNA"/>
</dbReference>
<sequence>MSVQEDDGLILIKPPPIFQEKNYVPKGVMYQPLKAVYGFRRSPRLWGLLRDQTMRDFRIHVLENGQEKVLVLLQLNSEPNLWKIAVQGEEEEPTMTNGMMRGLVMSYVDDLFVTGPSYVVEAVKAKFEETWATSKPEYVGEHPVRFLGMEVKKERKAEDEREVSRQLKGYLLKTKEEGLKYDESPGKPIAVNAFSDASFAPVREESHGAFVIKFNDSPIFWRSGRQSVITLSTAESELAEIVEAMGAAESISVIIEEIYEEVEKVAWSDSQAAVAIMTSEGGSWRTRHLRMKAAYARQAISQGLWCLNHMAGLTLVADVGTKAVSANRLEALKELMGMGRSSKSSDRAGDAESGGGDLVRRPARRDGDAESGGGDLVRRPSNAHGPEEEESEKKREKAVNAIRLVIFMAMLTGAKGQEEDEDEEEGQREFQIMMAAFTIMVVVVTLLFQRAWKVGVGMCYQEPKEVSEKPGRSLPMREDREEIQENTQPEAGGAGGELGSGSSAEHLVRLPPGGREEHQQLSQPEGETSSSSDWSSGGPSPAEGTLERRIEEELLKIAEEEAELWHQIRQVPLPPVLIEKVEEREEEGLRFPIFRTKFGVVYHSTLTCKHLQGVRVSLPREFKWCQDCRRVALQTRGRPPPGTPVILSVEGNAAHTDKRCPWVRDPKSTPFCLTCQERERVG</sequence>
<keyword evidence="3" id="KW-0378">Hydrolase</keyword>
<feature type="compositionally biased region" description="Low complexity" evidence="1">
    <location>
        <begin position="529"/>
        <end position="541"/>
    </location>
</feature>
<dbReference type="Proteomes" id="UP001152797">
    <property type="component" value="Unassembled WGS sequence"/>
</dbReference>
<dbReference type="OrthoDB" id="1645289at2759"/>
<gene>
    <name evidence="2" type="ORF">C1SCF055_LOCUS7176</name>
</gene>
<evidence type="ECO:0000313" key="4">
    <source>
        <dbReference type="Proteomes" id="UP001152797"/>
    </source>
</evidence>
<proteinExistence type="predicted"/>
<feature type="compositionally biased region" description="Basic and acidic residues" evidence="1">
    <location>
        <begin position="358"/>
        <end position="368"/>
    </location>
</feature>
<dbReference type="GO" id="GO:0006508">
    <property type="term" value="P:proteolysis"/>
    <property type="evidence" value="ECO:0007669"/>
    <property type="project" value="UniProtKB-KW"/>
</dbReference>
<reference evidence="2" key="1">
    <citation type="submission" date="2022-10" db="EMBL/GenBank/DDBJ databases">
        <authorList>
            <person name="Chen Y."/>
            <person name="Dougan E. K."/>
            <person name="Chan C."/>
            <person name="Rhodes N."/>
            <person name="Thang M."/>
        </authorList>
    </citation>
    <scope>NUCLEOTIDE SEQUENCE</scope>
</reference>
<feature type="region of interest" description="Disordered" evidence="1">
    <location>
        <begin position="337"/>
        <end position="396"/>
    </location>
</feature>
<evidence type="ECO:0000313" key="2">
    <source>
        <dbReference type="EMBL" id="CAI3979207.1"/>
    </source>
</evidence>
<reference evidence="3 4" key="2">
    <citation type="submission" date="2024-05" db="EMBL/GenBank/DDBJ databases">
        <authorList>
            <person name="Chen Y."/>
            <person name="Shah S."/>
            <person name="Dougan E. K."/>
            <person name="Thang M."/>
            <person name="Chan C."/>
        </authorList>
    </citation>
    <scope>NUCLEOTIDE SEQUENCE [LARGE SCALE GENOMIC DNA]</scope>
</reference>
<organism evidence="2">
    <name type="scientific">Cladocopium goreaui</name>
    <dbReference type="NCBI Taxonomy" id="2562237"/>
    <lineage>
        <taxon>Eukaryota</taxon>
        <taxon>Sar</taxon>
        <taxon>Alveolata</taxon>
        <taxon>Dinophyceae</taxon>
        <taxon>Suessiales</taxon>
        <taxon>Symbiodiniaceae</taxon>
        <taxon>Cladocopium</taxon>
    </lineage>
</organism>
<feature type="region of interest" description="Disordered" evidence="1">
    <location>
        <begin position="464"/>
        <end position="546"/>
    </location>
</feature>